<dbReference type="AlphaFoldDB" id="A0A849L182"/>
<dbReference type="EMBL" id="JABFBC010000001">
    <property type="protein sequence ID" value="NNU80011.1"/>
    <property type="molecule type" value="Genomic_DNA"/>
</dbReference>
<accession>A0A849L182</accession>
<sequence>MAAPQGRGRVVTVLYALTWVFLCSAAGATPNRWHKPIAVLLGLAALPVLWLIGRDFGWPWVLGFILLGMYQFRLLLFSWARRIRRWLRGRGGS</sequence>
<protein>
    <submittedName>
        <fullName evidence="2">DUF2484 family protein</fullName>
    </submittedName>
</protein>
<evidence type="ECO:0000313" key="3">
    <source>
        <dbReference type="Proteomes" id="UP000572377"/>
    </source>
</evidence>
<feature type="transmembrane region" description="Helical" evidence="1">
    <location>
        <begin position="12"/>
        <end position="29"/>
    </location>
</feature>
<reference evidence="2 3" key="1">
    <citation type="submission" date="2020-05" db="EMBL/GenBank/DDBJ databases">
        <title>Gimesia benthica sp. nov., a novel planctomycete isolated from a deep-sea water sample of the Northwest Indian Ocean.</title>
        <authorList>
            <person name="Wang J."/>
            <person name="Ruan C."/>
            <person name="Song L."/>
            <person name="Zhu Y."/>
            <person name="Li A."/>
            <person name="Zheng X."/>
            <person name="Wang L."/>
            <person name="Lu Z."/>
            <person name="Huang Y."/>
            <person name="Du W."/>
            <person name="Zhou Y."/>
            <person name="Huang L."/>
            <person name="Dai X."/>
        </authorList>
    </citation>
    <scope>NUCLEOTIDE SEQUENCE [LARGE SCALE GENOMIC DNA]</scope>
    <source>
        <strain evidence="2 3">YYQ-30</strain>
    </source>
</reference>
<evidence type="ECO:0000256" key="1">
    <source>
        <dbReference type="SAM" id="Phobius"/>
    </source>
</evidence>
<name>A0A849L182_9RHOB</name>
<dbReference type="Proteomes" id="UP000572377">
    <property type="component" value="Unassembled WGS sequence"/>
</dbReference>
<keyword evidence="3" id="KW-1185">Reference proteome</keyword>
<keyword evidence="1" id="KW-0812">Transmembrane</keyword>
<keyword evidence="1" id="KW-0472">Membrane</keyword>
<comment type="caution">
    <text evidence="2">The sequence shown here is derived from an EMBL/GenBank/DDBJ whole genome shotgun (WGS) entry which is preliminary data.</text>
</comment>
<gene>
    <name evidence="2" type="ORF">HMH01_06115</name>
</gene>
<feature type="transmembrane region" description="Helical" evidence="1">
    <location>
        <begin position="58"/>
        <end position="80"/>
    </location>
</feature>
<feature type="transmembrane region" description="Helical" evidence="1">
    <location>
        <begin position="36"/>
        <end position="52"/>
    </location>
</feature>
<keyword evidence="1" id="KW-1133">Transmembrane helix</keyword>
<evidence type="ECO:0000313" key="2">
    <source>
        <dbReference type="EMBL" id="NNU80011.1"/>
    </source>
</evidence>
<organism evidence="2 3">
    <name type="scientific">Halovulum dunhuangense</name>
    <dbReference type="NCBI Taxonomy" id="1505036"/>
    <lineage>
        <taxon>Bacteria</taxon>
        <taxon>Pseudomonadati</taxon>
        <taxon>Pseudomonadota</taxon>
        <taxon>Alphaproteobacteria</taxon>
        <taxon>Rhodobacterales</taxon>
        <taxon>Paracoccaceae</taxon>
        <taxon>Halovulum</taxon>
    </lineage>
</organism>
<dbReference type="RefSeq" id="WP_171323442.1">
    <property type="nucleotide sequence ID" value="NZ_JABFBC010000001.1"/>
</dbReference>
<proteinExistence type="predicted"/>